<accession>A0ABW3JK42</accession>
<dbReference type="InterPro" id="IPR008969">
    <property type="entry name" value="CarboxyPept-like_regulatory"/>
</dbReference>
<dbReference type="RefSeq" id="WP_379926526.1">
    <property type="nucleotide sequence ID" value="NZ_JBHTJI010000022.1"/>
</dbReference>
<evidence type="ECO:0000256" key="1">
    <source>
        <dbReference type="SAM" id="SignalP"/>
    </source>
</evidence>
<evidence type="ECO:0000313" key="3">
    <source>
        <dbReference type="Proteomes" id="UP001597061"/>
    </source>
</evidence>
<dbReference type="Pfam" id="PF13715">
    <property type="entry name" value="CarbopepD_reg_2"/>
    <property type="match status" value="1"/>
</dbReference>
<organism evidence="2 3">
    <name type="scientific">Mariniflexile jejuense</name>
    <dbReference type="NCBI Taxonomy" id="1173582"/>
    <lineage>
        <taxon>Bacteria</taxon>
        <taxon>Pseudomonadati</taxon>
        <taxon>Bacteroidota</taxon>
        <taxon>Flavobacteriia</taxon>
        <taxon>Flavobacteriales</taxon>
        <taxon>Flavobacteriaceae</taxon>
        <taxon>Mariniflexile</taxon>
    </lineage>
</organism>
<keyword evidence="1" id="KW-0732">Signal</keyword>
<protein>
    <submittedName>
        <fullName evidence="2">Carboxypeptidase-like regulatory domain-containing protein</fullName>
    </submittedName>
</protein>
<dbReference type="Gene3D" id="2.60.40.1120">
    <property type="entry name" value="Carboxypeptidase-like, regulatory domain"/>
    <property type="match status" value="1"/>
</dbReference>
<feature type="signal peptide" evidence="1">
    <location>
        <begin position="1"/>
        <end position="23"/>
    </location>
</feature>
<dbReference type="Proteomes" id="UP001597061">
    <property type="component" value="Unassembled WGS sequence"/>
</dbReference>
<comment type="caution">
    <text evidence="2">The sequence shown here is derived from an EMBL/GenBank/DDBJ whole genome shotgun (WGS) entry which is preliminary data.</text>
</comment>
<dbReference type="SUPFAM" id="SSF49464">
    <property type="entry name" value="Carboxypeptidase regulatory domain-like"/>
    <property type="match status" value="1"/>
</dbReference>
<sequence length="416" mass="47970">MKKKRFLYILCLLLLFGIQGMYAQKPASYIEVKGKIIDENSKDALVFADIVLKDTNISTITNSDGEFVLKVPDSLTSKSIRFSHLGYQKKEMKISELLSNSKVTLKPALTELTAIEIKTFKNAEALLKETLKNRSVYNSNGTLMTAFYRETIKKRRRNASLSEAVVQIHKQPYSNFKNDDIELIKARKSTDYSRLDTLAVKLQGGPFSNLYTDIIKYPEFIFTNQEIPLYDFSFSESTQINDKLVYVINFKQKPGVAQPMYYGKLYIDAETLALTNAVYRLNVENRELSSQMYVRKKPRQVDVYPTEATYRVNYRTQNGKWHYAYSNILLTFKVNWKGKLFNSTYTLNSEMAITDWSINNTKLAKVKDNLLKPTTILADETSGFKDPAFWGEYNIIEPEKSIESAIEKIKKQLKRT</sequence>
<dbReference type="EMBL" id="JBHTJI010000022">
    <property type="protein sequence ID" value="MFD0990878.1"/>
    <property type="molecule type" value="Genomic_DNA"/>
</dbReference>
<evidence type="ECO:0000313" key="2">
    <source>
        <dbReference type="EMBL" id="MFD0990878.1"/>
    </source>
</evidence>
<feature type="chain" id="PRO_5046007826" evidence="1">
    <location>
        <begin position="24"/>
        <end position="416"/>
    </location>
</feature>
<keyword evidence="3" id="KW-1185">Reference proteome</keyword>
<proteinExistence type="predicted"/>
<reference evidence="3" key="1">
    <citation type="journal article" date="2019" name="Int. J. Syst. Evol. Microbiol.">
        <title>The Global Catalogue of Microorganisms (GCM) 10K type strain sequencing project: providing services to taxonomists for standard genome sequencing and annotation.</title>
        <authorList>
            <consortium name="The Broad Institute Genomics Platform"/>
            <consortium name="The Broad Institute Genome Sequencing Center for Infectious Disease"/>
            <person name="Wu L."/>
            <person name="Ma J."/>
        </authorList>
    </citation>
    <scope>NUCLEOTIDE SEQUENCE [LARGE SCALE GENOMIC DNA]</scope>
    <source>
        <strain evidence="3">CCUG 62414</strain>
    </source>
</reference>
<name>A0ABW3JK42_9FLAO</name>
<gene>
    <name evidence="2" type="ORF">ACFQ1R_12285</name>
</gene>